<dbReference type="InterPro" id="IPR005519">
    <property type="entry name" value="Acid_phosphat_B-like"/>
</dbReference>
<keyword evidence="1 2" id="KW-0732">Signal</keyword>
<gene>
    <name evidence="3" type="ORF">CJ218_02640</name>
</gene>
<dbReference type="InterPro" id="IPR036412">
    <property type="entry name" value="HAD-like_sf"/>
</dbReference>
<dbReference type="RefSeq" id="WP_102189520.1">
    <property type="nucleotide sequence ID" value="NZ_JAPWBY010000019.1"/>
</dbReference>
<dbReference type="InterPro" id="IPR023214">
    <property type="entry name" value="HAD_sf"/>
</dbReference>
<feature type="chain" id="PRO_5039508427" evidence="2">
    <location>
        <begin position="21"/>
        <end position="284"/>
    </location>
</feature>
<dbReference type="SUPFAM" id="SSF56784">
    <property type="entry name" value="HAD-like"/>
    <property type="match status" value="1"/>
</dbReference>
<name>A0A2N6SFV6_9BACL</name>
<dbReference type="GO" id="GO:0009279">
    <property type="term" value="C:cell outer membrane"/>
    <property type="evidence" value="ECO:0007669"/>
    <property type="project" value="InterPro"/>
</dbReference>
<dbReference type="SFLD" id="SFLDG01125">
    <property type="entry name" value="C1.1:_Acid_Phosphatase_Like"/>
    <property type="match status" value="1"/>
</dbReference>
<dbReference type="Gene3D" id="3.40.50.1000">
    <property type="entry name" value="HAD superfamily/HAD-like"/>
    <property type="match status" value="1"/>
</dbReference>
<dbReference type="NCBIfam" id="TIGR01533">
    <property type="entry name" value="lipo_e_P4"/>
    <property type="match status" value="1"/>
</dbReference>
<dbReference type="AlphaFoldDB" id="A0A2N6SFV6"/>
<dbReference type="PANTHER" id="PTHR31284:SF10">
    <property type="entry name" value="ACID PHOSPHATASE-LIKE PROTEIN"/>
    <property type="match status" value="1"/>
</dbReference>
<dbReference type="EMBL" id="PNGT01000002">
    <property type="protein sequence ID" value="PMC52807.1"/>
    <property type="molecule type" value="Genomic_DNA"/>
</dbReference>
<dbReference type="PROSITE" id="PS51257">
    <property type="entry name" value="PROKAR_LIPOPROTEIN"/>
    <property type="match status" value="1"/>
</dbReference>
<sequence length="284" mass="32412">MKRKKVVVTMTSLLASVVLATGCAQKSENSSKEENKNSDNKITLSYDELRSRENTMGTLWYQNAAEVDALYQQGYNIATAKLKEYLKTPSEKPYSIVLDLDETVLDNTPYQVQNIKDGTAFNAKDWDEWVQKAAAKPVAGAKEFLQFADKNKVQIYYISDRTDSQIDATIKNLEEQGLPVQGRDHLMFKKEGDKSKEPRRQEVMKHTNLIMLFGDNLVDFADFSKTSETDREKLYEELKGEFGEKFIIFPNPMYGSWETAVYKGEKKDAKGQSEARMNALKGYK</sequence>
<dbReference type="PANTHER" id="PTHR31284">
    <property type="entry name" value="ACID PHOSPHATASE-LIKE PROTEIN"/>
    <property type="match status" value="1"/>
</dbReference>
<dbReference type="STRING" id="84135.GCA_001052115_00512"/>
<dbReference type="PIRSF" id="PIRSF019271">
    <property type="entry name" value="Acid_Ptase_C"/>
    <property type="match status" value="1"/>
</dbReference>
<keyword evidence="3" id="KW-0449">Lipoprotein</keyword>
<dbReference type="CDD" id="cd07534">
    <property type="entry name" value="HAD_CAP"/>
    <property type="match status" value="1"/>
</dbReference>
<dbReference type="Proteomes" id="UP000235670">
    <property type="component" value="Unassembled WGS sequence"/>
</dbReference>
<dbReference type="InterPro" id="IPR006423">
    <property type="entry name" value="Lipo_e_P4"/>
</dbReference>
<evidence type="ECO:0000256" key="2">
    <source>
        <dbReference type="SAM" id="SignalP"/>
    </source>
</evidence>
<evidence type="ECO:0000313" key="3">
    <source>
        <dbReference type="EMBL" id="PMC52807.1"/>
    </source>
</evidence>
<proteinExistence type="predicted"/>
<protein>
    <submittedName>
        <fullName evidence="3">5'-nucleotidase, lipoprotein e(P4) family</fullName>
    </submittedName>
</protein>
<dbReference type="Pfam" id="PF03767">
    <property type="entry name" value="Acid_phosphat_B"/>
    <property type="match status" value="1"/>
</dbReference>
<comment type="caution">
    <text evidence="3">The sequence shown here is derived from an EMBL/GenBank/DDBJ whole genome shotgun (WGS) entry which is preliminary data.</text>
</comment>
<dbReference type="OrthoDB" id="395856at2"/>
<reference evidence="3 4" key="1">
    <citation type="submission" date="2017-09" db="EMBL/GenBank/DDBJ databases">
        <title>Bacterial strain isolated from the female urinary microbiota.</title>
        <authorList>
            <person name="Thomas-White K."/>
            <person name="Kumar N."/>
            <person name="Forster S."/>
            <person name="Putonti C."/>
            <person name="Lawley T."/>
            <person name="Wolfe A.J."/>
        </authorList>
    </citation>
    <scope>NUCLEOTIDE SEQUENCE [LARGE SCALE GENOMIC DNA]</scope>
    <source>
        <strain evidence="3 4">UMB0186</strain>
    </source>
</reference>
<dbReference type="SFLD" id="SFLDS00003">
    <property type="entry name" value="Haloacid_Dehalogenase"/>
    <property type="match status" value="1"/>
</dbReference>
<evidence type="ECO:0000256" key="1">
    <source>
        <dbReference type="ARBA" id="ARBA00022729"/>
    </source>
</evidence>
<organism evidence="3 4">
    <name type="scientific">Gemella sanguinis</name>
    <dbReference type="NCBI Taxonomy" id="84135"/>
    <lineage>
        <taxon>Bacteria</taxon>
        <taxon>Bacillati</taxon>
        <taxon>Bacillota</taxon>
        <taxon>Bacilli</taxon>
        <taxon>Bacillales</taxon>
        <taxon>Gemellaceae</taxon>
        <taxon>Gemella</taxon>
    </lineage>
</organism>
<evidence type="ECO:0000313" key="4">
    <source>
        <dbReference type="Proteomes" id="UP000235670"/>
    </source>
</evidence>
<feature type="signal peptide" evidence="2">
    <location>
        <begin position="1"/>
        <end position="20"/>
    </location>
</feature>
<accession>A0A2N6SFV6</accession>